<evidence type="ECO:0000313" key="1">
    <source>
        <dbReference type="EMBL" id="ADG96899.1"/>
    </source>
</evidence>
<dbReference type="InterPro" id="IPR009078">
    <property type="entry name" value="Ferritin-like_SF"/>
</dbReference>
<dbReference type="InterPro" id="IPR025859">
    <property type="entry name" value="AurF/CmlI"/>
</dbReference>
<organism evidence="1 2">
    <name type="scientific">Segniliparus rotundus (strain ATCC BAA-972 / CDC 1076 / CIP 108378 / DSM 44985 / JCM 13578)</name>
    <dbReference type="NCBI Taxonomy" id="640132"/>
    <lineage>
        <taxon>Bacteria</taxon>
        <taxon>Bacillati</taxon>
        <taxon>Actinomycetota</taxon>
        <taxon>Actinomycetes</taxon>
        <taxon>Mycobacteriales</taxon>
        <taxon>Segniliparaceae</taxon>
        <taxon>Segniliparus</taxon>
    </lineage>
</organism>
<dbReference type="SUPFAM" id="SSF47240">
    <property type="entry name" value="Ferritin-like"/>
    <property type="match status" value="1"/>
</dbReference>
<dbReference type="KEGG" id="srt:Srot_0412"/>
<keyword evidence="2" id="KW-1185">Reference proteome</keyword>
<protein>
    <recommendedName>
        <fullName evidence="3">p-aminobenzoate N-oxygenase AurF</fullName>
    </recommendedName>
</protein>
<name>D6ZBS2_SEGRD</name>
<dbReference type="HOGENOM" id="CLU_053126_0_0_11"/>
<dbReference type="GO" id="GO:0016491">
    <property type="term" value="F:oxidoreductase activity"/>
    <property type="evidence" value="ECO:0007669"/>
    <property type="project" value="InterPro"/>
</dbReference>
<accession>D6ZBS2</accession>
<dbReference type="Gene3D" id="1.10.620.20">
    <property type="entry name" value="Ribonucleotide Reductase, subunit A"/>
    <property type="match status" value="1"/>
</dbReference>
<evidence type="ECO:0000313" key="2">
    <source>
        <dbReference type="Proteomes" id="UP000002247"/>
    </source>
</evidence>
<dbReference type="STRING" id="640132.Srot_0412"/>
<evidence type="ECO:0008006" key="3">
    <source>
        <dbReference type="Google" id="ProtNLM"/>
    </source>
</evidence>
<proteinExistence type="predicted"/>
<dbReference type="Pfam" id="PF11583">
    <property type="entry name" value="AurF"/>
    <property type="match status" value="1"/>
</dbReference>
<sequence>MTSTLEPHVNTGAARAAQAIGTTLSTGASQTRAKRIGDREKTAARLLRSSVERSYDAEVDIDWDEPWLPGKLFYPEHRLTLYGTRIWDQLSPEQRVELGKHEMVRVFAFGILVEGVLSVMLYRNIAAGNLVDDSTRYMLTEIGDETRHSIMFSRAVNKIGVEPALFPPRITKMIMGIVSNMPLGAWSYGWTLLFEEVLDRLQREAVADDTVQPHLRQLFKIHVLEEARHITFAREELVRSYQAAGRVRKGLDRLLVAGATALVAPLTFWPALYRRAFGISAFRGFLAVQLSENYRANAQFICEPMIRFFHEAGMIDGWFTKRIWKLSRALPDDVHEDVFGEPRKESTPSLFGRILRRLVGA</sequence>
<dbReference type="eggNOG" id="COG3396">
    <property type="taxonomic scope" value="Bacteria"/>
</dbReference>
<dbReference type="Proteomes" id="UP000002247">
    <property type="component" value="Chromosome"/>
</dbReference>
<gene>
    <name evidence="1" type="ordered locus">Srot_0412</name>
</gene>
<dbReference type="AlphaFoldDB" id="D6ZBS2"/>
<dbReference type="EMBL" id="CP001958">
    <property type="protein sequence ID" value="ADG96899.1"/>
    <property type="molecule type" value="Genomic_DNA"/>
</dbReference>
<dbReference type="RefSeq" id="WP_013137355.1">
    <property type="nucleotide sequence ID" value="NC_014168.1"/>
</dbReference>
<dbReference type="InterPro" id="IPR012348">
    <property type="entry name" value="RNR-like"/>
</dbReference>
<reference evidence="1 2" key="1">
    <citation type="journal article" date="2010" name="Stand. Genomic Sci.">
        <title>Complete genome sequence of Segniliparus rotundus type strain (CDC 1076).</title>
        <authorList>
            <person name="Sikorski J."/>
            <person name="Lapidus A."/>
            <person name="Copeland A."/>
            <person name="Misra M."/>
            <person name="Glavina Del Rio T."/>
            <person name="Nolan M."/>
            <person name="Lucas S."/>
            <person name="Chen F."/>
            <person name="Tice H."/>
            <person name="Cheng J.F."/>
            <person name="Jando M."/>
            <person name="Schneider S."/>
            <person name="Bruce D."/>
            <person name="Goodwin L."/>
            <person name="Pitluck S."/>
            <person name="Liolios K."/>
            <person name="Mikhailova N."/>
            <person name="Pati A."/>
            <person name="Ivanova N."/>
            <person name="Mavromatis K."/>
            <person name="Chen A."/>
            <person name="Palaniappan K."/>
            <person name="Chertkov O."/>
            <person name="Land M."/>
            <person name="Hauser L."/>
            <person name="Chang Y.J."/>
            <person name="Jeffries C.D."/>
            <person name="Brettin T."/>
            <person name="Detter J.C."/>
            <person name="Han C."/>
            <person name="Rohde M."/>
            <person name="Goker M."/>
            <person name="Bristow J."/>
            <person name="Eisen J.A."/>
            <person name="Markowitz V."/>
            <person name="Hugenholtz P."/>
            <person name="Kyrpides N.C."/>
            <person name="Klenk H.P."/>
        </authorList>
    </citation>
    <scope>NUCLEOTIDE SEQUENCE [LARGE SCALE GENOMIC DNA]</scope>
    <source>
        <strain evidence="2">ATCC BAA-972 / CDC 1076 / CIP 108378 / DSM 44985 / JCM 13578</strain>
    </source>
</reference>